<dbReference type="InterPro" id="IPR051149">
    <property type="entry name" value="Spindly/BICDR_Dynein_Adapter"/>
</dbReference>
<evidence type="ECO:0000313" key="4">
    <source>
        <dbReference type="EMBL" id="ORX64819.1"/>
    </source>
</evidence>
<feature type="coiled-coil region" evidence="2">
    <location>
        <begin position="186"/>
        <end position="371"/>
    </location>
</feature>
<dbReference type="PANTHER" id="PTHR32123:SF9">
    <property type="entry name" value="PROTEIN SPINDLY"/>
    <property type="match status" value="1"/>
</dbReference>
<feature type="compositionally biased region" description="Low complexity" evidence="3">
    <location>
        <begin position="160"/>
        <end position="172"/>
    </location>
</feature>
<feature type="compositionally biased region" description="Basic residues" evidence="3">
    <location>
        <begin position="989"/>
        <end position="999"/>
    </location>
</feature>
<comment type="caution">
    <text evidence="4">The sequence shown here is derived from an EMBL/GenBank/DDBJ whole genome shotgun (WGS) entry which is preliminary data.</text>
</comment>
<sequence>MKMTSSRNNLSSIREMSDSLKSLDDNDKKIYSKNDLNNHLNEIKNVLRDKERDLSLAAEIGQQLLEANTVLKKAYEELFIQNQDGQKQLQDAQKQLRRYEQLTEVHSGRSSPVQSNSRPLSPRFTAMRSRTNSPTPPRSRRGSRNLSLPPSVRLDGTGNSSPSSSLARSNESSESETEDNNNNSLKEQYFEKIKYLENSLNNLERHNEELRALLEKKKDEVKDIQIQNSKLLLIKDGEVYDLKQELEALMIKTKKLELEKKTLTKENQRQANELDRIETIDQEYIQDLLVKISRLDSSLKKMESTKEELERNIENVMVEKLEYQEKCKTLDKKLQDYLYYKHLHDTQAQHIQELNQTIEQQRMQIQNLDFQLYNLSMTPFGNKAEIKYSEKYLLENPQSIQNSNNSIVSKSSYYASDSNLYDSDTLVITAKRNINGSSNISSVQSSDPELTLSRTNLGKNSLYTELEGTDWYDKKSLKDDSYFNDGRMIQSASDSALNEKHNLLKSRKRRPYHHQYKSSNLLSEKRKQSDSTNGEGLILIDKANQSFNNKNIEKMIKPQILLKNDVNSYEVLINTIENEFKNSEEIQTEEHSTTTDNDKENEKTIIGKLDSTIEENSLKEDKDKIELNNKKDTENTLELTTSSMENSNSSKTSLTDKNKSMIDDTKNENNQSNNKYKNINIDTNTNTNSNNNVTSTYSKPKLTFPSISNPKTLALIKHSNVPLFDYKKLSNMIENDQNLNPQPPSGSTATVTLNTINNSNNMKKSFSEEIPQKPNKPQNPFFQDRIRRMSFDSLFRAFELSKFQSTHLLTDSNYSSNSKNRKSKKNINSSTILSTDSNNTNSKEKMNSNLSILNSVAAALSNSNSSSISIQEIDDDDIDTNVNNTHIDANTNTFNTNSNISINENINNNTSILPNTTTFFMPKPSSMINSPIIPINSKSNKEFNNLIKNFHLASPITPLIANINLNNAIKEEAAHTNISELSSNTQSKGKSKSRGRSKTRSFNNVDNPKAVISLKNKPLFSSSKKLLSPKMDLSLIYKEDKNDTPSTINSNSNDSNNSNNNNNNFNSNMNVIDSSSSSSVTFKNPDNLQQQQEASTTNNYPGGDLFSLLKEKQNQNIANGNMEEIPGNYNGIFTNTVNGSSILSSNVIMNNQVMLDQYRNTLNHYSNSGSAILQVLIDSWLRFLNGFVGYGSNINYDINNMDYNNGTSPFQQGYSYERRKSSFSEDSFDPSDTTSPTSTTTSATTSATSSTNNIKALSQSIRSKRI</sequence>
<reference evidence="4 5" key="2">
    <citation type="submission" date="2016-08" db="EMBL/GenBank/DDBJ databases">
        <title>Pervasive Adenine N6-methylation of Active Genes in Fungi.</title>
        <authorList>
            <consortium name="DOE Joint Genome Institute"/>
            <person name="Mondo S.J."/>
            <person name="Dannebaum R.O."/>
            <person name="Kuo R.C."/>
            <person name="Labutti K."/>
            <person name="Haridas S."/>
            <person name="Kuo A."/>
            <person name="Salamov A."/>
            <person name="Ahrendt S.R."/>
            <person name="Lipzen A."/>
            <person name="Sullivan W."/>
            <person name="Andreopoulos W.B."/>
            <person name="Clum A."/>
            <person name="Lindquist E."/>
            <person name="Daum C."/>
            <person name="Ramamoorthy G.K."/>
            <person name="Gryganskyi A."/>
            <person name="Culley D."/>
            <person name="Magnuson J.K."/>
            <person name="James T.Y."/>
            <person name="O'Malley M.A."/>
            <person name="Stajich J.E."/>
            <person name="Spatafora J.W."/>
            <person name="Visel A."/>
            <person name="Grigoriev I.V."/>
        </authorList>
    </citation>
    <scope>NUCLEOTIDE SEQUENCE [LARGE SCALE GENOMIC DNA]</scope>
    <source>
        <strain evidence="4 5">S4</strain>
    </source>
</reference>
<evidence type="ECO:0000256" key="1">
    <source>
        <dbReference type="ARBA" id="ARBA00023054"/>
    </source>
</evidence>
<accession>A0A1Y1VU44</accession>
<feature type="region of interest" description="Disordered" evidence="3">
    <location>
        <begin position="1221"/>
        <end position="1266"/>
    </location>
</feature>
<keyword evidence="1 2" id="KW-0175">Coiled coil</keyword>
<proteinExistence type="predicted"/>
<keyword evidence="5" id="KW-1185">Reference proteome</keyword>
<feature type="region of interest" description="Disordered" evidence="3">
    <location>
        <begin position="810"/>
        <end position="845"/>
    </location>
</feature>
<gene>
    <name evidence="4" type="ORF">BCR32DRAFT_250930</name>
</gene>
<feature type="compositionally biased region" description="Polar residues" evidence="3">
    <location>
        <begin position="1252"/>
        <end position="1266"/>
    </location>
</feature>
<dbReference type="PANTHER" id="PTHR32123">
    <property type="entry name" value="BICD FAMILY-LIKE CARGO ADAPTER"/>
    <property type="match status" value="1"/>
</dbReference>
<protein>
    <submittedName>
        <fullName evidence="4">Uncharacterized protein</fullName>
    </submittedName>
</protein>
<feature type="region of interest" description="Disordered" evidence="3">
    <location>
        <begin position="583"/>
        <end position="603"/>
    </location>
</feature>
<feature type="region of interest" description="Disordered" evidence="3">
    <location>
        <begin position="503"/>
        <end position="533"/>
    </location>
</feature>
<evidence type="ECO:0000256" key="3">
    <source>
        <dbReference type="SAM" id="MobiDB-lite"/>
    </source>
</evidence>
<feature type="compositionally biased region" description="Polar residues" evidence="3">
    <location>
        <begin position="831"/>
        <end position="841"/>
    </location>
</feature>
<evidence type="ECO:0000313" key="5">
    <source>
        <dbReference type="Proteomes" id="UP000193944"/>
    </source>
</evidence>
<dbReference type="Proteomes" id="UP000193944">
    <property type="component" value="Unassembled WGS sequence"/>
</dbReference>
<feature type="region of interest" description="Disordered" evidence="3">
    <location>
        <begin position="979"/>
        <end position="1004"/>
    </location>
</feature>
<dbReference type="EMBL" id="MCFG01000496">
    <property type="protein sequence ID" value="ORX64819.1"/>
    <property type="molecule type" value="Genomic_DNA"/>
</dbReference>
<feature type="region of interest" description="Disordered" evidence="3">
    <location>
        <begin position="1041"/>
        <end position="1105"/>
    </location>
</feature>
<feature type="compositionally biased region" description="Low complexity" evidence="3">
    <location>
        <begin position="638"/>
        <end position="653"/>
    </location>
</feature>
<evidence type="ECO:0000256" key="2">
    <source>
        <dbReference type="SAM" id="Coils"/>
    </source>
</evidence>
<reference evidence="4 5" key="1">
    <citation type="submission" date="2016-08" db="EMBL/GenBank/DDBJ databases">
        <title>A Parts List for Fungal Cellulosomes Revealed by Comparative Genomics.</title>
        <authorList>
            <consortium name="DOE Joint Genome Institute"/>
            <person name="Haitjema C.H."/>
            <person name="Gilmore S.P."/>
            <person name="Henske J.K."/>
            <person name="Solomon K.V."/>
            <person name="De Groot R."/>
            <person name="Kuo A."/>
            <person name="Mondo S.J."/>
            <person name="Salamov A.A."/>
            <person name="Labutti K."/>
            <person name="Zhao Z."/>
            <person name="Chiniquy J."/>
            <person name="Barry K."/>
            <person name="Brewer H.M."/>
            <person name="Purvine S.O."/>
            <person name="Wright A.T."/>
            <person name="Boxma B."/>
            <person name="Van Alen T."/>
            <person name="Hackstein J.H."/>
            <person name="Baker S.E."/>
            <person name="Grigoriev I.V."/>
            <person name="O'Malley M.A."/>
        </authorList>
    </citation>
    <scope>NUCLEOTIDE SEQUENCE [LARGE SCALE GENOMIC DNA]</scope>
    <source>
        <strain evidence="4 5">S4</strain>
    </source>
</reference>
<feature type="compositionally biased region" description="Basic and acidic residues" evidence="3">
    <location>
        <begin position="654"/>
        <end position="667"/>
    </location>
</feature>
<feature type="compositionally biased region" description="Low complexity" evidence="3">
    <location>
        <begin position="668"/>
        <end position="691"/>
    </location>
</feature>
<organism evidence="4 5">
    <name type="scientific">Anaeromyces robustus</name>
    <dbReference type="NCBI Taxonomy" id="1754192"/>
    <lineage>
        <taxon>Eukaryota</taxon>
        <taxon>Fungi</taxon>
        <taxon>Fungi incertae sedis</taxon>
        <taxon>Chytridiomycota</taxon>
        <taxon>Chytridiomycota incertae sedis</taxon>
        <taxon>Neocallimastigomycetes</taxon>
        <taxon>Neocallimastigales</taxon>
        <taxon>Neocallimastigaceae</taxon>
        <taxon>Anaeromyces</taxon>
    </lineage>
</organism>
<name>A0A1Y1VU44_9FUNG</name>
<feature type="compositionally biased region" description="Basic residues" evidence="3">
    <location>
        <begin position="503"/>
        <end position="516"/>
    </location>
</feature>
<feature type="compositionally biased region" description="Low complexity" evidence="3">
    <location>
        <begin position="1049"/>
        <end position="1079"/>
    </location>
</feature>
<feature type="region of interest" description="Disordered" evidence="3">
    <location>
        <begin position="635"/>
        <end position="691"/>
    </location>
</feature>
<dbReference type="STRING" id="1754192.A0A1Y1VU44"/>
<feature type="compositionally biased region" description="Polar residues" evidence="3">
    <location>
        <begin position="108"/>
        <end position="119"/>
    </location>
</feature>
<feature type="coiled-coil region" evidence="2">
    <location>
        <begin position="33"/>
        <end position="102"/>
    </location>
</feature>
<dbReference type="OrthoDB" id="2158093at2759"/>
<feature type="compositionally biased region" description="Polar residues" evidence="3">
    <location>
        <begin position="1080"/>
        <end position="1100"/>
    </location>
</feature>
<feature type="region of interest" description="Disordered" evidence="3">
    <location>
        <begin position="103"/>
        <end position="185"/>
    </location>
</feature>
<feature type="compositionally biased region" description="Low complexity" evidence="3">
    <location>
        <begin position="1230"/>
        <end position="1251"/>
    </location>
</feature>
<dbReference type="AlphaFoldDB" id="A0A1Y1VU44"/>